<keyword evidence="2" id="KW-1185">Reference proteome</keyword>
<gene>
    <name evidence="1" type="ORF">PROFUN_05521</name>
</gene>
<comment type="caution">
    <text evidence="1">The sequence shown here is derived from an EMBL/GenBank/DDBJ whole genome shotgun (WGS) entry which is preliminary data.</text>
</comment>
<evidence type="ECO:0000313" key="1">
    <source>
        <dbReference type="EMBL" id="PRP86380.1"/>
    </source>
</evidence>
<dbReference type="InParanoid" id="A0A2P6NR19"/>
<name>A0A2P6NR19_9EUKA</name>
<evidence type="ECO:0000313" key="2">
    <source>
        <dbReference type="Proteomes" id="UP000241769"/>
    </source>
</evidence>
<protein>
    <submittedName>
        <fullName evidence="1">Uncharacterized protein</fullName>
    </submittedName>
</protein>
<organism evidence="1 2">
    <name type="scientific">Planoprotostelium fungivorum</name>
    <dbReference type="NCBI Taxonomy" id="1890364"/>
    <lineage>
        <taxon>Eukaryota</taxon>
        <taxon>Amoebozoa</taxon>
        <taxon>Evosea</taxon>
        <taxon>Variosea</taxon>
        <taxon>Cavosteliida</taxon>
        <taxon>Cavosteliaceae</taxon>
        <taxon>Planoprotostelium</taxon>
    </lineage>
</organism>
<accession>A0A2P6NR19</accession>
<dbReference type="Proteomes" id="UP000241769">
    <property type="component" value="Unassembled WGS sequence"/>
</dbReference>
<proteinExistence type="predicted"/>
<dbReference type="AlphaFoldDB" id="A0A2P6NR19"/>
<dbReference type="EMBL" id="MDYQ01000032">
    <property type="protein sequence ID" value="PRP86380.1"/>
    <property type="molecule type" value="Genomic_DNA"/>
</dbReference>
<sequence>MIVRYLRRLIVRLGVVGTWRSSRQQSEISGIQIAAYCAL</sequence>
<reference evidence="1 2" key="1">
    <citation type="journal article" date="2018" name="Genome Biol. Evol.">
        <title>Multiple Roots of Fruiting Body Formation in Amoebozoa.</title>
        <authorList>
            <person name="Hillmann F."/>
            <person name="Forbes G."/>
            <person name="Novohradska S."/>
            <person name="Ferling I."/>
            <person name="Riege K."/>
            <person name="Groth M."/>
            <person name="Westermann M."/>
            <person name="Marz M."/>
            <person name="Spaller T."/>
            <person name="Winckler T."/>
            <person name="Schaap P."/>
            <person name="Glockner G."/>
        </authorList>
    </citation>
    <scope>NUCLEOTIDE SEQUENCE [LARGE SCALE GENOMIC DNA]</scope>
    <source>
        <strain evidence="1 2">Jena</strain>
    </source>
</reference>